<gene>
    <name evidence="1" type="ORF">CMQ_5260</name>
</gene>
<dbReference type="GeneID" id="25978563"/>
<protein>
    <submittedName>
        <fullName evidence="1">Cell surface protein</fullName>
    </submittedName>
</protein>
<dbReference type="AlphaFoldDB" id="F0XBL2"/>
<sequence>MEETSAKTWLVMPLYIYPLTESTWGALYDVIIGYPDLNFLVIVNPNSGPGDADLPGHDYVREVPKLNSYPNVCTVGYVRVGWCRRTLEETFEDIRTYADWKRDDIPGFYVEGIYLDETPNHVAPERAQHLHALRQYIKNAEGLVGDRLVVHNPGTPPEGHLKHFGSPDMVCLCEEPYKMYGDDGVQRRLRDYALPWHQTIYQISGIPAELMDDVVQELCQRAKYVFATDLVDDFYESFSPSWAGFAAAVNRSNQLQARAACS</sequence>
<keyword evidence="2" id="KW-1185">Reference proteome</keyword>
<name>F0XBL2_GROCL</name>
<dbReference type="eggNOG" id="ENOG502SJYE">
    <property type="taxonomic scope" value="Eukaryota"/>
</dbReference>
<dbReference type="EMBL" id="GL629756">
    <property type="protein sequence ID" value="EFX04998.1"/>
    <property type="molecule type" value="Genomic_DNA"/>
</dbReference>
<dbReference type="Pfam" id="PF12138">
    <property type="entry name" value="Spherulin4"/>
    <property type="match status" value="1"/>
</dbReference>
<dbReference type="HOGENOM" id="CLU_060605_0_0_1"/>
<evidence type="ECO:0000313" key="2">
    <source>
        <dbReference type="Proteomes" id="UP000007796"/>
    </source>
</evidence>
<dbReference type="InParanoid" id="F0XBL2"/>
<proteinExistence type="predicted"/>
<dbReference type="RefSeq" id="XP_014174480.1">
    <property type="nucleotide sequence ID" value="XM_014319005.1"/>
</dbReference>
<organism evidence="2">
    <name type="scientific">Grosmannia clavigera (strain kw1407 / UAMH 11150)</name>
    <name type="common">Blue stain fungus</name>
    <name type="synonym">Graphiocladiella clavigera</name>
    <dbReference type="NCBI Taxonomy" id="655863"/>
    <lineage>
        <taxon>Eukaryota</taxon>
        <taxon>Fungi</taxon>
        <taxon>Dikarya</taxon>
        <taxon>Ascomycota</taxon>
        <taxon>Pezizomycotina</taxon>
        <taxon>Sordariomycetes</taxon>
        <taxon>Sordariomycetidae</taxon>
        <taxon>Ophiostomatales</taxon>
        <taxon>Ophiostomataceae</taxon>
        <taxon>Leptographium</taxon>
    </lineage>
</organism>
<dbReference type="PANTHER" id="PTHR35040:SF8">
    <property type="entry name" value="SURFACE PROTEIN, PUTATIVE (AFU_ORTHOLOGUE AFUA_4G14085)-RELATED"/>
    <property type="match status" value="1"/>
</dbReference>
<dbReference type="InterPro" id="IPR021986">
    <property type="entry name" value="Spherulin4"/>
</dbReference>
<evidence type="ECO:0000313" key="1">
    <source>
        <dbReference type="EMBL" id="EFX04998.1"/>
    </source>
</evidence>
<dbReference type="OrthoDB" id="5342184at2759"/>
<accession>F0XBL2</accession>
<dbReference type="PANTHER" id="PTHR35040">
    <property type="match status" value="1"/>
</dbReference>
<reference evidence="1 2" key="1">
    <citation type="journal article" date="2011" name="Proc. Natl. Acad. Sci. U.S.A.">
        <title>Genome and transcriptome analyses of the mountain pine beetle-fungal symbiont Grosmannia clavigera, a lodgepole pine pathogen.</title>
        <authorList>
            <person name="DiGuistini S."/>
            <person name="Wang Y."/>
            <person name="Liao N.Y."/>
            <person name="Taylor G."/>
            <person name="Tanguay P."/>
            <person name="Feau N."/>
            <person name="Henrissat B."/>
            <person name="Chan S.K."/>
            <person name="Hesse-Orce U."/>
            <person name="Alamouti S.M."/>
            <person name="Tsui C.K.M."/>
            <person name="Docking R.T."/>
            <person name="Levasseur A."/>
            <person name="Haridas S."/>
            <person name="Robertson G."/>
            <person name="Birol I."/>
            <person name="Holt R.A."/>
            <person name="Marra M.A."/>
            <person name="Hamelin R.C."/>
            <person name="Hirst M."/>
            <person name="Jones S.J.M."/>
            <person name="Bohlmann J."/>
            <person name="Breuil C."/>
        </authorList>
    </citation>
    <scope>NUCLEOTIDE SEQUENCE [LARGE SCALE GENOMIC DNA]</scope>
    <source>
        <strain evidence="2">kw1407 / UAMH 11150</strain>
    </source>
</reference>
<dbReference type="Proteomes" id="UP000007796">
    <property type="component" value="Unassembled WGS sequence"/>
</dbReference>